<dbReference type="RefSeq" id="XP_013910442.1">
    <property type="nucleotide sequence ID" value="XM_014054967.1"/>
</dbReference>
<protein>
    <submittedName>
        <fullName evidence="7">EF-hand calcium-binding domain-containing protein 4B-like</fullName>
    </submittedName>
</protein>
<evidence type="ECO:0000313" key="6">
    <source>
        <dbReference type="Proteomes" id="UP000504617"/>
    </source>
</evidence>
<dbReference type="PANTHER" id="PTHR46311:SF3">
    <property type="entry name" value="CALCIUM-BINDING PROTEIN 8"/>
    <property type="match status" value="1"/>
</dbReference>
<feature type="compositionally biased region" description="Basic residues" evidence="4">
    <location>
        <begin position="1"/>
        <end position="10"/>
    </location>
</feature>
<dbReference type="PROSITE" id="PS00018">
    <property type="entry name" value="EF_HAND_1"/>
    <property type="match status" value="1"/>
</dbReference>
<dbReference type="InterPro" id="IPR018247">
    <property type="entry name" value="EF_Hand_1_Ca_BS"/>
</dbReference>
<dbReference type="GO" id="GO:0005509">
    <property type="term" value="F:calcium ion binding"/>
    <property type="evidence" value="ECO:0007669"/>
    <property type="project" value="InterPro"/>
</dbReference>
<proteinExistence type="predicted"/>
<dbReference type="OrthoDB" id="9989112at2759"/>
<evidence type="ECO:0000313" key="7">
    <source>
        <dbReference type="RefSeq" id="XP_013910442.1"/>
    </source>
</evidence>
<sequence length="162" mass="18441">MDSPKRRVAHRQRDPESSKVEGDSGSQSDVFAKAHEFFRICDVEGKGFIARQDMQRLHGELPLAPEELEKVFNTLDADGNGSLTLEEFTTGFSQFLSERKESFAEVSETGFHPKSKESIAADNEEEEQFSNLVEQLGAQNILKDEDDVKKLWLHLRKHEPHL</sequence>
<name>A0A6I9X9K7_9SAUR</name>
<organism evidence="6 7">
    <name type="scientific">Thamnophis sirtalis</name>
    <dbReference type="NCBI Taxonomy" id="35019"/>
    <lineage>
        <taxon>Eukaryota</taxon>
        <taxon>Metazoa</taxon>
        <taxon>Chordata</taxon>
        <taxon>Craniata</taxon>
        <taxon>Vertebrata</taxon>
        <taxon>Euteleostomi</taxon>
        <taxon>Lepidosauria</taxon>
        <taxon>Squamata</taxon>
        <taxon>Bifurcata</taxon>
        <taxon>Unidentata</taxon>
        <taxon>Episquamata</taxon>
        <taxon>Toxicofera</taxon>
        <taxon>Serpentes</taxon>
        <taxon>Colubroidea</taxon>
        <taxon>Colubridae</taxon>
        <taxon>Natricinae</taxon>
        <taxon>Thamnophis</taxon>
    </lineage>
</organism>
<feature type="compositionally biased region" description="Basic and acidic residues" evidence="4">
    <location>
        <begin position="11"/>
        <end position="22"/>
    </location>
</feature>
<dbReference type="InterPro" id="IPR011992">
    <property type="entry name" value="EF-hand-dom_pair"/>
</dbReference>
<feature type="non-terminal residue" evidence="7">
    <location>
        <position position="162"/>
    </location>
</feature>
<evidence type="ECO:0000259" key="5">
    <source>
        <dbReference type="PROSITE" id="PS50222"/>
    </source>
</evidence>
<evidence type="ECO:0000256" key="4">
    <source>
        <dbReference type="SAM" id="MobiDB-lite"/>
    </source>
</evidence>
<gene>
    <name evidence="7" type="primary">LOC106540005</name>
</gene>
<evidence type="ECO:0000256" key="3">
    <source>
        <dbReference type="ARBA" id="ARBA00022837"/>
    </source>
</evidence>
<dbReference type="PANTHER" id="PTHR46311">
    <property type="entry name" value="CALCIUM-BINDING PROTEIN 8-RELATED"/>
    <property type="match status" value="1"/>
</dbReference>
<feature type="domain" description="EF-hand" evidence="5">
    <location>
        <begin position="63"/>
        <end position="98"/>
    </location>
</feature>
<dbReference type="CDD" id="cd00051">
    <property type="entry name" value="EFh"/>
    <property type="match status" value="1"/>
</dbReference>
<dbReference type="Gene3D" id="1.10.238.10">
    <property type="entry name" value="EF-hand"/>
    <property type="match status" value="1"/>
</dbReference>
<evidence type="ECO:0000256" key="1">
    <source>
        <dbReference type="ARBA" id="ARBA00022723"/>
    </source>
</evidence>
<keyword evidence="2" id="KW-0677">Repeat</keyword>
<dbReference type="PROSITE" id="PS50222">
    <property type="entry name" value="EF_HAND_2"/>
    <property type="match status" value="1"/>
</dbReference>
<dbReference type="SMART" id="SM00054">
    <property type="entry name" value="EFh"/>
    <property type="match status" value="2"/>
</dbReference>
<dbReference type="KEGG" id="tsr:106540005"/>
<evidence type="ECO:0000256" key="2">
    <source>
        <dbReference type="ARBA" id="ARBA00022737"/>
    </source>
</evidence>
<feature type="region of interest" description="Disordered" evidence="4">
    <location>
        <begin position="106"/>
        <end position="125"/>
    </location>
</feature>
<dbReference type="AlphaFoldDB" id="A0A6I9X9K7"/>
<keyword evidence="1" id="KW-0479">Metal-binding</keyword>
<dbReference type="Proteomes" id="UP000504617">
    <property type="component" value="Unplaced"/>
</dbReference>
<dbReference type="InterPro" id="IPR002048">
    <property type="entry name" value="EF_hand_dom"/>
</dbReference>
<accession>A0A6I9X9K7</accession>
<dbReference type="SUPFAM" id="SSF47473">
    <property type="entry name" value="EF-hand"/>
    <property type="match status" value="1"/>
</dbReference>
<dbReference type="Pfam" id="PF13499">
    <property type="entry name" value="EF-hand_7"/>
    <property type="match status" value="1"/>
</dbReference>
<keyword evidence="3" id="KW-0106">Calcium</keyword>
<dbReference type="InterPro" id="IPR051111">
    <property type="entry name" value="Ca-binding_regulatory"/>
</dbReference>
<dbReference type="GeneID" id="106540005"/>
<keyword evidence="6" id="KW-1185">Reference proteome</keyword>
<feature type="region of interest" description="Disordered" evidence="4">
    <location>
        <begin position="1"/>
        <end position="27"/>
    </location>
</feature>
<dbReference type="GO" id="GO:0032588">
    <property type="term" value="C:trans-Golgi network membrane"/>
    <property type="evidence" value="ECO:0007669"/>
    <property type="project" value="TreeGrafter"/>
</dbReference>
<reference evidence="7" key="1">
    <citation type="submission" date="2025-08" db="UniProtKB">
        <authorList>
            <consortium name="RefSeq"/>
        </authorList>
    </citation>
    <scope>IDENTIFICATION</scope>
</reference>